<evidence type="ECO:0000313" key="2">
    <source>
        <dbReference type="EMBL" id="KAG6681748.1"/>
    </source>
</evidence>
<evidence type="ECO:0000256" key="1">
    <source>
        <dbReference type="ARBA" id="ARBA00009797"/>
    </source>
</evidence>
<dbReference type="PANTHER" id="PTHR14464">
    <property type="entry name" value="EXONUCLEASE V"/>
    <property type="match status" value="1"/>
</dbReference>
<comment type="caution">
    <text evidence="2">The sequence shown here is derived from an EMBL/GenBank/DDBJ whole genome shotgun (WGS) entry which is preliminary data.</text>
</comment>
<proteinExistence type="inferred from homology"/>
<dbReference type="Pfam" id="PF09810">
    <property type="entry name" value="Exo5"/>
    <property type="match status" value="1"/>
</dbReference>
<reference evidence="2" key="1">
    <citation type="submission" date="2021-01" db="EMBL/GenBank/DDBJ databases">
        <authorList>
            <person name="Lovell J.T."/>
            <person name="Bentley N."/>
            <person name="Bhattarai G."/>
            <person name="Jenkins J.W."/>
            <person name="Sreedasyam A."/>
            <person name="Alarcon Y."/>
            <person name="Bock C."/>
            <person name="Boston L."/>
            <person name="Carlson J."/>
            <person name="Cervantes K."/>
            <person name="Clermont K."/>
            <person name="Krom N."/>
            <person name="Kubenka K."/>
            <person name="Mamidi S."/>
            <person name="Mattison C."/>
            <person name="Monteros M."/>
            <person name="Pisani C."/>
            <person name="Plott C."/>
            <person name="Rajasekar S."/>
            <person name="Rhein H.S."/>
            <person name="Rohla C."/>
            <person name="Song M."/>
            <person name="Hilaire R.S."/>
            <person name="Shu S."/>
            <person name="Wells L."/>
            <person name="Wang X."/>
            <person name="Webber J."/>
            <person name="Heerema R.J."/>
            <person name="Klein P."/>
            <person name="Conner P."/>
            <person name="Grauke L."/>
            <person name="Grimwood J."/>
            <person name="Schmutz J."/>
            <person name="Randall J.J."/>
        </authorList>
    </citation>
    <scope>NUCLEOTIDE SEQUENCE</scope>
    <source>
        <tissue evidence="2">Leaf</tissue>
    </source>
</reference>
<protein>
    <submittedName>
        <fullName evidence="2">Uncharacterized protein</fullName>
    </submittedName>
</protein>
<dbReference type="EMBL" id="CM031837">
    <property type="protein sequence ID" value="KAG6681748.1"/>
    <property type="molecule type" value="Genomic_DNA"/>
</dbReference>
<dbReference type="GO" id="GO:0005634">
    <property type="term" value="C:nucleus"/>
    <property type="evidence" value="ECO:0007669"/>
    <property type="project" value="TreeGrafter"/>
</dbReference>
<comment type="similarity">
    <text evidence="1">Belongs to the EXO5 family.</text>
</comment>
<dbReference type="Proteomes" id="UP000811246">
    <property type="component" value="Chromosome 13"/>
</dbReference>
<gene>
    <name evidence="2" type="ORF">I3842_13G106800</name>
</gene>
<dbReference type="AlphaFoldDB" id="A0A922DCW0"/>
<evidence type="ECO:0000313" key="3">
    <source>
        <dbReference type="Proteomes" id="UP000811246"/>
    </source>
</evidence>
<dbReference type="GO" id="GO:0045145">
    <property type="term" value="F:single-stranded DNA 5'-3' DNA exonuclease activity"/>
    <property type="evidence" value="ECO:0007669"/>
    <property type="project" value="InterPro"/>
</dbReference>
<dbReference type="GO" id="GO:0036297">
    <property type="term" value="P:interstrand cross-link repair"/>
    <property type="evidence" value="ECO:0007669"/>
    <property type="project" value="TreeGrafter"/>
</dbReference>
<name>A0A922DCW0_CARIL</name>
<sequence length="243" mass="27201">MTGSPSELPLNNTVPDIPTEIVSEEEMALIEAAFVAARSSIPSIRSPYDFHRNARSIQSITALSKRSFSGRTEIDIEDSGDFAGTLKKIKANESFLHRFRSKKGLSVTDITATEWCEKQMEFVLLRAKRKTTKAMKAGSARHTNLEEEVVKKVKVRVKSKEDIWALKLLNFIIGANQLLFQGLTRELPLIGFAEGVWMVGVIDEICMPATETNMNPKLIDTKTRVRGTLPAEPQRRNGRPLMT</sequence>
<dbReference type="InterPro" id="IPR019190">
    <property type="entry name" value="EXOV"/>
</dbReference>
<organism evidence="2 3">
    <name type="scientific">Carya illinoinensis</name>
    <name type="common">Pecan</name>
    <dbReference type="NCBI Taxonomy" id="32201"/>
    <lineage>
        <taxon>Eukaryota</taxon>
        <taxon>Viridiplantae</taxon>
        <taxon>Streptophyta</taxon>
        <taxon>Embryophyta</taxon>
        <taxon>Tracheophyta</taxon>
        <taxon>Spermatophyta</taxon>
        <taxon>Magnoliopsida</taxon>
        <taxon>eudicotyledons</taxon>
        <taxon>Gunneridae</taxon>
        <taxon>Pentapetalae</taxon>
        <taxon>rosids</taxon>
        <taxon>fabids</taxon>
        <taxon>Fagales</taxon>
        <taxon>Juglandaceae</taxon>
        <taxon>Carya</taxon>
    </lineage>
</organism>
<accession>A0A922DCW0</accession>
<dbReference type="PANTHER" id="PTHR14464:SF4">
    <property type="entry name" value="EXONUCLEASE V"/>
    <property type="match status" value="1"/>
</dbReference>